<evidence type="ECO:0000313" key="3">
    <source>
        <dbReference type="Proteomes" id="UP000233551"/>
    </source>
</evidence>
<gene>
    <name evidence="2" type="ORF">CRG98_010517</name>
</gene>
<dbReference type="EMBL" id="PGOL01000523">
    <property type="protein sequence ID" value="PKI69048.1"/>
    <property type="molecule type" value="Genomic_DNA"/>
</dbReference>
<evidence type="ECO:0000256" key="1">
    <source>
        <dbReference type="SAM" id="MobiDB-lite"/>
    </source>
</evidence>
<feature type="region of interest" description="Disordered" evidence="1">
    <location>
        <begin position="37"/>
        <end position="108"/>
    </location>
</feature>
<organism evidence="2 3">
    <name type="scientific">Punica granatum</name>
    <name type="common">Pomegranate</name>
    <dbReference type="NCBI Taxonomy" id="22663"/>
    <lineage>
        <taxon>Eukaryota</taxon>
        <taxon>Viridiplantae</taxon>
        <taxon>Streptophyta</taxon>
        <taxon>Embryophyta</taxon>
        <taxon>Tracheophyta</taxon>
        <taxon>Spermatophyta</taxon>
        <taxon>Magnoliopsida</taxon>
        <taxon>eudicotyledons</taxon>
        <taxon>Gunneridae</taxon>
        <taxon>Pentapetalae</taxon>
        <taxon>rosids</taxon>
        <taxon>malvids</taxon>
        <taxon>Myrtales</taxon>
        <taxon>Lythraceae</taxon>
        <taxon>Punica</taxon>
    </lineage>
</organism>
<feature type="region of interest" description="Disordered" evidence="1">
    <location>
        <begin position="1"/>
        <end position="20"/>
    </location>
</feature>
<dbReference type="Proteomes" id="UP000233551">
    <property type="component" value="Unassembled WGS sequence"/>
</dbReference>
<accession>A0A2I0KKK6</accession>
<feature type="compositionally biased region" description="Basic residues" evidence="1">
    <location>
        <begin position="81"/>
        <end position="94"/>
    </location>
</feature>
<proteinExistence type="predicted"/>
<sequence length="123" mass="13325">MPPVETSPRSTSKTCTRGDRGWYPIFLSDAQASLGSSGPYGPYRVGARNSPTANTDRSLNELVGLPTCTYRTNKRSSPGGRRGRASRSSNKLRRQPLTSNNLAKLQPGEGIERGSFAVAREIL</sequence>
<name>A0A2I0KKK6_PUNGR</name>
<protein>
    <submittedName>
        <fullName evidence="2">Uncharacterized protein</fullName>
    </submittedName>
</protein>
<keyword evidence="3" id="KW-1185">Reference proteome</keyword>
<dbReference type="AlphaFoldDB" id="A0A2I0KKK6"/>
<comment type="caution">
    <text evidence="2">The sequence shown here is derived from an EMBL/GenBank/DDBJ whole genome shotgun (WGS) entry which is preliminary data.</text>
</comment>
<reference evidence="2 3" key="1">
    <citation type="submission" date="2017-11" db="EMBL/GenBank/DDBJ databases">
        <title>De-novo sequencing of pomegranate (Punica granatum L.) genome.</title>
        <authorList>
            <person name="Akparov Z."/>
            <person name="Amiraslanov A."/>
            <person name="Hajiyeva S."/>
            <person name="Abbasov M."/>
            <person name="Kaur K."/>
            <person name="Hamwieh A."/>
            <person name="Solovyev V."/>
            <person name="Salamov A."/>
            <person name="Braich B."/>
            <person name="Kosarev P."/>
            <person name="Mahmoud A."/>
            <person name="Hajiyev E."/>
            <person name="Babayeva S."/>
            <person name="Izzatullayeva V."/>
            <person name="Mammadov A."/>
            <person name="Mammadov A."/>
            <person name="Sharifova S."/>
            <person name="Ojaghi J."/>
            <person name="Eynullazada K."/>
            <person name="Bayramov B."/>
            <person name="Abdulazimova A."/>
            <person name="Shahmuradov I."/>
        </authorList>
    </citation>
    <scope>NUCLEOTIDE SEQUENCE [LARGE SCALE GENOMIC DNA]</scope>
    <source>
        <strain evidence="3">cv. AG2017</strain>
        <tissue evidence="2">Leaf</tissue>
    </source>
</reference>
<evidence type="ECO:0000313" key="2">
    <source>
        <dbReference type="EMBL" id="PKI69048.1"/>
    </source>
</evidence>